<dbReference type="PANTHER" id="PTHR13366">
    <property type="entry name" value="MALARIA ANTIGEN-RELATED"/>
    <property type="match status" value="1"/>
</dbReference>
<dbReference type="EMBL" id="LFYR01000729">
    <property type="protein sequence ID" value="KMZ70124.1"/>
    <property type="molecule type" value="Genomic_DNA"/>
</dbReference>
<keyword evidence="3" id="KW-1185">Reference proteome</keyword>
<protein>
    <recommendedName>
        <fullName evidence="4">HEAT repeat-containing protein 6</fullName>
    </recommendedName>
</protein>
<dbReference type="Proteomes" id="UP000036987">
    <property type="component" value="Unassembled WGS sequence"/>
</dbReference>
<sequence length="521" mass="57554">MLQSLHMFIPIGPVCEDSTYREKGDNRMFGSCNDKCAVASIKVLDECLRASSGFKGMDDHIESRILDAQSVLDLTRRKNISCAPLSELNDQKISNGCSTSCSNGTRHWSEVIEKHLPLILQHDFPTVRAASVTCFAGMTASVFLSLTDAEQKFIKLSILTAASNDEVPSVRASACRALGVVASFPQIFSSVGVLNEFINAAILNVHSPLVSVRITSSWALANICDSLRYRATDSNMSMYNDDVVTSASLSLLVESSLWLTRDGDKIKSNAVRALGNLSRFVAFTDHSISSNGHGNSCSTPHWLERMVQAFVSSVTTGNVKVQWNVCHALGNLFLNNTLKLRDMPWASSVYTILLLLLRDSMNYKIRINAAVALSVPSSRLDYGDSFPDVVKGLGLILESLNLDHSSVPSNFKYKDTLQKQLALTTLHVLGFASTEDDILKGFLVRKATFLEEWLKSLSSLLTSKDKSNYEVNLEANQSNESDSYQVKKLIYKALRALIEAYEYSDKPSIAVRFEKLLDHFS</sequence>
<dbReference type="AlphaFoldDB" id="A0A0K9PMF3"/>
<gene>
    <name evidence="2" type="ORF">ZOSMA_1G00950</name>
</gene>
<name>A0A0K9PMF3_ZOSMR</name>
<evidence type="ECO:0008006" key="4">
    <source>
        <dbReference type="Google" id="ProtNLM"/>
    </source>
</evidence>
<accession>A0A0K9PMF3</accession>
<comment type="caution">
    <text evidence="2">The sequence shown here is derived from an EMBL/GenBank/DDBJ whole genome shotgun (WGS) entry which is preliminary data.</text>
</comment>
<organism evidence="2 3">
    <name type="scientific">Zostera marina</name>
    <name type="common">Eelgrass</name>
    <dbReference type="NCBI Taxonomy" id="29655"/>
    <lineage>
        <taxon>Eukaryota</taxon>
        <taxon>Viridiplantae</taxon>
        <taxon>Streptophyta</taxon>
        <taxon>Embryophyta</taxon>
        <taxon>Tracheophyta</taxon>
        <taxon>Spermatophyta</taxon>
        <taxon>Magnoliopsida</taxon>
        <taxon>Liliopsida</taxon>
        <taxon>Zosteraceae</taxon>
        <taxon>Zostera</taxon>
    </lineage>
</organism>
<dbReference type="SUPFAM" id="SSF48371">
    <property type="entry name" value="ARM repeat"/>
    <property type="match status" value="1"/>
</dbReference>
<dbReference type="InterPro" id="IPR016024">
    <property type="entry name" value="ARM-type_fold"/>
</dbReference>
<keyword evidence="1" id="KW-0677">Repeat</keyword>
<dbReference type="OrthoDB" id="422637at2759"/>
<proteinExistence type="predicted"/>
<dbReference type="OMA" id="WAFANIC"/>
<evidence type="ECO:0000313" key="3">
    <source>
        <dbReference type="Proteomes" id="UP000036987"/>
    </source>
</evidence>
<dbReference type="Gene3D" id="1.25.10.10">
    <property type="entry name" value="Leucine-rich Repeat Variant"/>
    <property type="match status" value="2"/>
</dbReference>
<dbReference type="Pfam" id="PF02985">
    <property type="entry name" value="HEAT"/>
    <property type="match status" value="1"/>
</dbReference>
<dbReference type="PANTHER" id="PTHR13366:SF0">
    <property type="entry name" value="HEAT REPEAT-CONTAINING PROTEIN 6"/>
    <property type="match status" value="1"/>
</dbReference>
<dbReference type="InterPro" id="IPR011989">
    <property type="entry name" value="ARM-like"/>
</dbReference>
<dbReference type="InterPro" id="IPR052107">
    <property type="entry name" value="HEAT6"/>
</dbReference>
<evidence type="ECO:0000256" key="1">
    <source>
        <dbReference type="ARBA" id="ARBA00022737"/>
    </source>
</evidence>
<dbReference type="InterPro" id="IPR000357">
    <property type="entry name" value="HEAT"/>
</dbReference>
<reference evidence="3" key="1">
    <citation type="journal article" date="2016" name="Nature">
        <title>The genome of the seagrass Zostera marina reveals angiosperm adaptation to the sea.</title>
        <authorList>
            <person name="Olsen J.L."/>
            <person name="Rouze P."/>
            <person name="Verhelst B."/>
            <person name="Lin Y.-C."/>
            <person name="Bayer T."/>
            <person name="Collen J."/>
            <person name="Dattolo E."/>
            <person name="De Paoli E."/>
            <person name="Dittami S."/>
            <person name="Maumus F."/>
            <person name="Michel G."/>
            <person name="Kersting A."/>
            <person name="Lauritano C."/>
            <person name="Lohaus R."/>
            <person name="Toepel M."/>
            <person name="Tonon T."/>
            <person name="Vanneste K."/>
            <person name="Amirebrahimi M."/>
            <person name="Brakel J."/>
            <person name="Bostroem C."/>
            <person name="Chovatia M."/>
            <person name="Grimwood J."/>
            <person name="Jenkins J.W."/>
            <person name="Jueterbock A."/>
            <person name="Mraz A."/>
            <person name="Stam W.T."/>
            <person name="Tice H."/>
            <person name="Bornberg-Bauer E."/>
            <person name="Green P.J."/>
            <person name="Pearson G.A."/>
            <person name="Procaccini G."/>
            <person name="Duarte C.M."/>
            <person name="Schmutz J."/>
            <person name="Reusch T.B.H."/>
            <person name="Van de Peer Y."/>
        </authorList>
    </citation>
    <scope>NUCLEOTIDE SEQUENCE [LARGE SCALE GENOMIC DNA]</scope>
    <source>
        <strain evidence="3">cv. Finnish</strain>
    </source>
</reference>
<evidence type="ECO:0000313" key="2">
    <source>
        <dbReference type="EMBL" id="KMZ70124.1"/>
    </source>
</evidence>